<evidence type="ECO:0000313" key="2">
    <source>
        <dbReference type="Proteomes" id="UP000828390"/>
    </source>
</evidence>
<keyword evidence="2" id="KW-1185">Reference proteome</keyword>
<dbReference type="Proteomes" id="UP000828390">
    <property type="component" value="Unassembled WGS sequence"/>
</dbReference>
<organism evidence="1 2">
    <name type="scientific">Dreissena polymorpha</name>
    <name type="common">Zebra mussel</name>
    <name type="synonym">Mytilus polymorpha</name>
    <dbReference type="NCBI Taxonomy" id="45954"/>
    <lineage>
        <taxon>Eukaryota</taxon>
        <taxon>Metazoa</taxon>
        <taxon>Spiralia</taxon>
        <taxon>Lophotrochozoa</taxon>
        <taxon>Mollusca</taxon>
        <taxon>Bivalvia</taxon>
        <taxon>Autobranchia</taxon>
        <taxon>Heteroconchia</taxon>
        <taxon>Euheterodonta</taxon>
        <taxon>Imparidentia</taxon>
        <taxon>Neoheterodontei</taxon>
        <taxon>Myida</taxon>
        <taxon>Dreissenoidea</taxon>
        <taxon>Dreissenidae</taxon>
        <taxon>Dreissena</taxon>
    </lineage>
</organism>
<reference evidence="1" key="2">
    <citation type="submission" date="2020-11" db="EMBL/GenBank/DDBJ databases">
        <authorList>
            <person name="McCartney M.A."/>
            <person name="Auch B."/>
            <person name="Kono T."/>
            <person name="Mallez S."/>
            <person name="Becker A."/>
            <person name="Gohl D.M."/>
            <person name="Silverstein K.A.T."/>
            <person name="Koren S."/>
            <person name="Bechman K.B."/>
            <person name="Herman A."/>
            <person name="Abrahante J.E."/>
            <person name="Garbe J."/>
        </authorList>
    </citation>
    <scope>NUCLEOTIDE SEQUENCE</scope>
    <source>
        <strain evidence="1">Duluth1</strain>
        <tissue evidence="1">Whole animal</tissue>
    </source>
</reference>
<sequence length="68" mass="7822">MKASFLTKKKRIIVVIPTNDSTEDEKDYFYNRLSTIIQDRPKRNIIILLGDFNAKIGSDMSRSWGSKG</sequence>
<dbReference type="Gene3D" id="3.60.10.10">
    <property type="entry name" value="Endonuclease/exonuclease/phosphatase"/>
    <property type="match status" value="1"/>
</dbReference>
<gene>
    <name evidence="1" type="ORF">DPMN_173112</name>
</gene>
<accession>A0A9D4IH97</accession>
<protein>
    <recommendedName>
        <fullName evidence="3">Craniofacial development protein 2</fullName>
    </recommendedName>
</protein>
<evidence type="ECO:0008006" key="3">
    <source>
        <dbReference type="Google" id="ProtNLM"/>
    </source>
</evidence>
<evidence type="ECO:0000313" key="1">
    <source>
        <dbReference type="EMBL" id="KAH3771783.1"/>
    </source>
</evidence>
<name>A0A9D4IH97_DREPO</name>
<dbReference type="EMBL" id="JAIWYP010000009">
    <property type="protein sequence ID" value="KAH3771783.1"/>
    <property type="molecule type" value="Genomic_DNA"/>
</dbReference>
<dbReference type="AlphaFoldDB" id="A0A9D4IH97"/>
<proteinExistence type="predicted"/>
<reference evidence="1" key="1">
    <citation type="journal article" date="2019" name="bioRxiv">
        <title>The Genome of the Zebra Mussel, Dreissena polymorpha: A Resource for Invasive Species Research.</title>
        <authorList>
            <person name="McCartney M.A."/>
            <person name="Auch B."/>
            <person name="Kono T."/>
            <person name="Mallez S."/>
            <person name="Zhang Y."/>
            <person name="Obille A."/>
            <person name="Becker A."/>
            <person name="Abrahante J.E."/>
            <person name="Garbe J."/>
            <person name="Badalamenti J.P."/>
            <person name="Herman A."/>
            <person name="Mangelson H."/>
            <person name="Liachko I."/>
            <person name="Sullivan S."/>
            <person name="Sone E.D."/>
            <person name="Koren S."/>
            <person name="Silverstein K.A.T."/>
            <person name="Beckman K.B."/>
            <person name="Gohl D.M."/>
        </authorList>
    </citation>
    <scope>NUCLEOTIDE SEQUENCE</scope>
    <source>
        <strain evidence="1">Duluth1</strain>
        <tissue evidence="1">Whole animal</tissue>
    </source>
</reference>
<comment type="caution">
    <text evidence="1">The sequence shown here is derived from an EMBL/GenBank/DDBJ whole genome shotgun (WGS) entry which is preliminary data.</text>
</comment>
<dbReference type="InterPro" id="IPR036691">
    <property type="entry name" value="Endo/exonu/phosph_ase_sf"/>
</dbReference>
<dbReference type="SUPFAM" id="SSF56219">
    <property type="entry name" value="DNase I-like"/>
    <property type="match status" value="1"/>
</dbReference>